<accession>A0A3L6RQB5</accession>
<comment type="subcellular location">
    <subcellularLocation>
        <location evidence="1">Membrane</location>
        <topology evidence="1">Single-pass membrane protein</topology>
    </subcellularLocation>
</comment>
<dbReference type="GO" id="GO:0016301">
    <property type="term" value="F:kinase activity"/>
    <property type="evidence" value="ECO:0007669"/>
    <property type="project" value="UniProtKB-KW"/>
</dbReference>
<organism evidence="5 6">
    <name type="scientific">Panicum miliaceum</name>
    <name type="common">Proso millet</name>
    <name type="synonym">Broomcorn millet</name>
    <dbReference type="NCBI Taxonomy" id="4540"/>
    <lineage>
        <taxon>Eukaryota</taxon>
        <taxon>Viridiplantae</taxon>
        <taxon>Streptophyta</taxon>
        <taxon>Embryophyta</taxon>
        <taxon>Tracheophyta</taxon>
        <taxon>Spermatophyta</taxon>
        <taxon>Magnoliopsida</taxon>
        <taxon>Liliopsida</taxon>
        <taxon>Poales</taxon>
        <taxon>Poaceae</taxon>
        <taxon>PACMAD clade</taxon>
        <taxon>Panicoideae</taxon>
        <taxon>Panicodae</taxon>
        <taxon>Paniceae</taxon>
        <taxon>Panicinae</taxon>
        <taxon>Panicum</taxon>
        <taxon>Panicum sect. Panicum</taxon>
    </lineage>
</organism>
<feature type="domain" description="Wall-associated receptor kinase galacturonan-binding" evidence="4">
    <location>
        <begin position="49"/>
        <end position="85"/>
    </location>
</feature>
<keyword evidence="6" id="KW-1185">Reference proteome</keyword>
<feature type="signal peptide" evidence="3">
    <location>
        <begin position="1"/>
        <end position="28"/>
    </location>
</feature>
<comment type="caution">
    <text evidence="5">The sequence shown here is derived from an EMBL/GenBank/DDBJ whole genome shotgun (WGS) entry which is preliminary data.</text>
</comment>
<dbReference type="GO" id="GO:0016020">
    <property type="term" value="C:membrane"/>
    <property type="evidence" value="ECO:0007669"/>
    <property type="project" value="UniProtKB-SubCell"/>
</dbReference>
<dbReference type="OrthoDB" id="851256at2759"/>
<reference evidence="6" key="1">
    <citation type="journal article" date="2019" name="Nat. Commun.">
        <title>The genome of broomcorn millet.</title>
        <authorList>
            <person name="Zou C."/>
            <person name="Miki D."/>
            <person name="Li D."/>
            <person name="Tang Q."/>
            <person name="Xiao L."/>
            <person name="Rajput S."/>
            <person name="Deng P."/>
            <person name="Jia W."/>
            <person name="Huang R."/>
            <person name="Zhang M."/>
            <person name="Sun Y."/>
            <person name="Hu J."/>
            <person name="Fu X."/>
            <person name="Schnable P.S."/>
            <person name="Li F."/>
            <person name="Zhang H."/>
            <person name="Feng B."/>
            <person name="Zhu X."/>
            <person name="Liu R."/>
            <person name="Schnable J.C."/>
            <person name="Zhu J.-K."/>
            <person name="Zhang H."/>
        </authorList>
    </citation>
    <scope>NUCLEOTIDE SEQUENCE [LARGE SCALE GENOMIC DNA]</scope>
</reference>
<dbReference type="STRING" id="4540.A0A3L6RQB5"/>
<dbReference type="AlphaFoldDB" id="A0A3L6RQB5"/>
<name>A0A3L6RQB5_PANMI</name>
<dbReference type="Pfam" id="PF13947">
    <property type="entry name" value="GUB_WAK_bind"/>
    <property type="match status" value="1"/>
</dbReference>
<protein>
    <submittedName>
        <fullName evidence="5">Wall-associated receptor kinase 2-like</fullName>
    </submittedName>
</protein>
<keyword evidence="2 3" id="KW-0732">Signal</keyword>
<dbReference type="Proteomes" id="UP000275267">
    <property type="component" value="Unassembled WGS sequence"/>
</dbReference>
<evidence type="ECO:0000256" key="3">
    <source>
        <dbReference type="SAM" id="SignalP"/>
    </source>
</evidence>
<feature type="chain" id="PRO_5018030434" evidence="3">
    <location>
        <begin position="29"/>
        <end position="355"/>
    </location>
</feature>
<dbReference type="GO" id="GO:0030247">
    <property type="term" value="F:polysaccharide binding"/>
    <property type="evidence" value="ECO:0007669"/>
    <property type="project" value="InterPro"/>
</dbReference>
<dbReference type="EMBL" id="PQIB02000007">
    <property type="protein sequence ID" value="RLN07363.1"/>
    <property type="molecule type" value="Genomic_DNA"/>
</dbReference>
<evidence type="ECO:0000259" key="4">
    <source>
        <dbReference type="Pfam" id="PF13947"/>
    </source>
</evidence>
<dbReference type="InterPro" id="IPR025287">
    <property type="entry name" value="WAK_GUB"/>
</dbReference>
<sequence length="355" mass="38578">MSSVPATLTGMQLLLMCLMGAVPWRVSGVADDAPGGILSIPSKASPAHCPTRCGDATFSYPFGTEPGCFRQAFELTCDHTNRPPRLFWANNTTKILDAGDVAHYNWVFGSIDFSITMTPGTSTYTRSWESPAKGGLFIYPNNAMYVVGCNVEVVLFDTGTNLTIGSCISTCSGDKELMGKEAEALGGRPCNGLGCCAIYFLPEYIRGFRFSLSRRHDVVAPSDDEEPSVVKVFTGEGYEFDTSYLYSTWINRSIQTRFGIFVTDKPSCESASANKETYACSSGSICQTIKSGGYYCCCNPSVFENNPYILDGCIEARNSDAQLHLLNATTSLPSEETSRGYSLEKEFASSISLPR</sequence>
<evidence type="ECO:0000256" key="1">
    <source>
        <dbReference type="ARBA" id="ARBA00004167"/>
    </source>
</evidence>
<evidence type="ECO:0000256" key="2">
    <source>
        <dbReference type="ARBA" id="ARBA00022729"/>
    </source>
</evidence>
<evidence type="ECO:0000313" key="6">
    <source>
        <dbReference type="Proteomes" id="UP000275267"/>
    </source>
</evidence>
<evidence type="ECO:0000313" key="5">
    <source>
        <dbReference type="EMBL" id="RLN07363.1"/>
    </source>
</evidence>
<gene>
    <name evidence="5" type="ORF">C2845_PM11G10820</name>
</gene>
<dbReference type="PANTHER" id="PTHR33491">
    <property type="entry name" value="OSJNBA0016N04.9 PROTEIN"/>
    <property type="match status" value="1"/>
</dbReference>
<proteinExistence type="predicted"/>